<evidence type="ECO:0000313" key="2">
    <source>
        <dbReference type="EMBL" id="KAL0156264.1"/>
    </source>
</evidence>
<protein>
    <submittedName>
        <fullName evidence="2">Uncharacterized protein</fullName>
    </submittedName>
</protein>
<comment type="caution">
    <text evidence="2">The sequence shown here is derived from an EMBL/GenBank/DDBJ whole genome shotgun (WGS) entry which is preliminary data.</text>
</comment>
<name>A0ABD0N478_CIRMR</name>
<feature type="compositionally biased region" description="Acidic residues" evidence="1">
    <location>
        <begin position="1"/>
        <end position="33"/>
    </location>
</feature>
<gene>
    <name evidence="2" type="ORF">M9458_047510</name>
</gene>
<feature type="non-terminal residue" evidence="2">
    <location>
        <position position="1"/>
    </location>
</feature>
<dbReference type="EMBL" id="JAMKFB020000024">
    <property type="protein sequence ID" value="KAL0156264.1"/>
    <property type="molecule type" value="Genomic_DNA"/>
</dbReference>
<organism evidence="2 3">
    <name type="scientific">Cirrhinus mrigala</name>
    <name type="common">Mrigala</name>
    <dbReference type="NCBI Taxonomy" id="683832"/>
    <lineage>
        <taxon>Eukaryota</taxon>
        <taxon>Metazoa</taxon>
        <taxon>Chordata</taxon>
        <taxon>Craniata</taxon>
        <taxon>Vertebrata</taxon>
        <taxon>Euteleostomi</taxon>
        <taxon>Actinopterygii</taxon>
        <taxon>Neopterygii</taxon>
        <taxon>Teleostei</taxon>
        <taxon>Ostariophysi</taxon>
        <taxon>Cypriniformes</taxon>
        <taxon>Cyprinidae</taxon>
        <taxon>Labeoninae</taxon>
        <taxon>Labeonini</taxon>
        <taxon>Cirrhinus</taxon>
    </lineage>
</organism>
<accession>A0ABD0N478</accession>
<feature type="region of interest" description="Disordered" evidence="1">
    <location>
        <begin position="1"/>
        <end position="60"/>
    </location>
</feature>
<dbReference type="Proteomes" id="UP001529510">
    <property type="component" value="Unassembled WGS sequence"/>
</dbReference>
<reference evidence="2 3" key="1">
    <citation type="submission" date="2024-05" db="EMBL/GenBank/DDBJ databases">
        <title>Genome sequencing and assembly of Indian major carp, Cirrhinus mrigala (Hamilton, 1822).</title>
        <authorList>
            <person name="Mohindra V."/>
            <person name="Chowdhury L.M."/>
            <person name="Lal K."/>
            <person name="Jena J.K."/>
        </authorList>
    </citation>
    <scope>NUCLEOTIDE SEQUENCE [LARGE SCALE GENOMIC DNA]</scope>
    <source>
        <strain evidence="2">CM1030</strain>
        <tissue evidence="2">Blood</tissue>
    </source>
</reference>
<evidence type="ECO:0000313" key="3">
    <source>
        <dbReference type="Proteomes" id="UP001529510"/>
    </source>
</evidence>
<evidence type="ECO:0000256" key="1">
    <source>
        <dbReference type="SAM" id="MobiDB-lite"/>
    </source>
</evidence>
<keyword evidence="3" id="KW-1185">Reference proteome</keyword>
<proteinExistence type="predicted"/>
<sequence length="60" mass="6828">DSEIDVDDDDDDGEEDEDEEEEGNEDLDEDNDSLEGSSAKPRRSNRSLHPQILEESDNDF</sequence>
<dbReference type="AlphaFoldDB" id="A0ABD0N478"/>